<keyword evidence="6 12" id="KW-0863">Zinc-finger</keyword>
<dbReference type="SUPFAM" id="SSF57850">
    <property type="entry name" value="RING/U-box"/>
    <property type="match status" value="1"/>
</dbReference>
<dbReference type="InterPro" id="IPR001841">
    <property type="entry name" value="Znf_RING"/>
</dbReference>
<dbReference type="Pfam" id="PF00240">
    <property type="entry name" value="ubiquitin"/>
    <property type="match status" value="1"/>
</dbReference>
<dbReference type="InterPro" id="IPR036987">
    <property type="entry name" value="SRA-YDG_sf"/>
</dbReference>
<dbReference type="CDD" id="cd15525">
    <property type="entry name" value="PHD_UHRF1_2"/>
    <property type="match status" value="1"/>
</dbReference>
<evidence type="ECO:0000256" key="1">
    <source>
        <dbReference type="ARBA" id="ARBA00000900"/>
    </source>
</evidence>
<comment type="pathway">
    <text evidence="2">Protein modification; protein ubiquitination.</text>
</comment>
<dbReference type="SUPFAM" id="SSF54236">
    <property type="entry name" value="Ubiquitin-like"/>
    <property type="match status" value="1"/>
</dbReference>
<dbReference type="SMART" id="SM00184">
    <property type="entry name" value="RING"/>
    <property type="match status" value="2"/>
</dbReference>
<dbReference type="PROSITE" id="PS51015">
    <property type="entry name" value="YDG"/>
    <property type="match status" value="1"/>
</dbReference>
<evidence type="ECO:0000259" key="15">
    <source>
        <dbReference type="PROSITE" id="PS50053"/>
    </source>
</evidence>
<keyword evidence="9" id="KW-0238">DNA-binding</keyword>
<dbReference type="InterPro" id="IPR019787">
    <property type="entry name" value="Znf_PHD-finger"/>
</dbReference>
<dbReference type="InterPro" id="IPR003105">
    <property type="entry name" value="SRA_YDG"/>
</dbReference>
<dbReference type="SMART" id="SM00249">
    <property type="entry name" value="PHD"/>
    <property type="match status" value="1"/>
</dbReference>
<dbReference type="InterPro" id="IPR000626">
    <property type="entry name" value="Ubiquitin-like_dom"/>
</dbReference>
<dbReference type="PRINTS" id="PR00348">
    <property type="entry name" value="UBIQUITIN"/>
</dbReference>
<comment type="subcellular location">
    <subcellularLocation>
        <location evidence="13">Nucleus</location>
    </subcellularLocation>
</comment>
<dbReference type="EC" id="2.3.2.27" evidence="3"/>
<dbReference type="InterPro" id="IPR011011">
    <property type="entry name" value="Znf_FYVE_PHD"/>
</dbReference>
<dbReference type="GO" id="GO:0005634">
    <property type="term" value="C:nucleus"/>
    <property type="evidence" value="ECO:0007669"/>
    <property type="project" value="UniProtKB-SubCell"/>
</dbReference>
<feature type="domain" description="RING-type" evidence="16">
    <location>
        <begin position="284"/>
        <end position="330"/>
    </location>
</feature>
<keyword evidence="4" id="KW-0808">Transferase</keyword>
<gene>
    <name evidence="18" type="ORF">PUN28_006693</name>
</gene>
<dbReference type="Pfam" id="PF02182">
    <property type="entry name" value="SAD_SRA"/>
    <property type="match status" value="1"/>
</dbReference>
<dbReference type="GO" id="GO:0003677">
    <property type="term" value="F:DNA binding"/>
    <property type="evidence" value="ECO:0007669"/>
    <property type="project" value="UniProtKB-KW"/>
</dbReference>
<dbReference type="Pfam" id="PF00628">
    <property type="entry name" value="PHD"/>
    <property type="match status" value="1"/>
</dbReference>
<organism evidence="18 19">
    <name type="scientific">Cardiocondyla obscurior</name>
    <dbReference type="NCBI Taxonomy" id="286306"/>
    <lineage>
        <taxon>Eukaryota</taxon>
        <taxon>Metazoa</taxon>
        <taxon>Ecdysozoa</taxon>
        <taxon>Arthropoda</taxon>
        <taxon>Hexapoda</taxon>
        <taxon>Insecta</taxon>
        <taxon>Pterygota</taxon>
        <taxon>Neoptera</taxon>
        <taxon>Endopterygota</taxon>
        <taxon>Hymenoptera</taxon>
        <taxon>Apocrita</taxon>
        <taxon>Aculeata</taxon>
        <taxon>Formicoidea</taxon>
        <taxon>Formicidae</taxon>
        <taxon>Myrmicinae</taxon>
        <taxon>Cardiocondyla</taxon>
    </lineage>
</organism>
<dbReference type="InterPro" id="IPR001965">
    <property type="entry name" value="Znf_PHD"/>
</dbReference>
<comment type="caution">
    <text evidence="18">The sequence shown here is derived from an EMBL/GenBank/DDBJ whole genome shotgun (WGS) entry which is preliminary data.</text>
</comment>
<comment type="catalytic activity">
    <reaction evidence="1">
        <text>S-ubiquitinyl-[E2 ubiquitin-conjugating enzyme]-L-cysteine + [acceptor protein]-L-lysine = [E2 ubiquitin-conjugating enzyme]-L-cysteine + N(6)-ubiquitinyl-[acceptor protein]-L-lysine.</text>
        <dbReference type="EC" id="2.3.2.27"/>
    </reaction>
</comment>
<keyword evidence="11" id="KW-0131">Cell cycle</keyword>
<evidence type="ECO:0000259" key="14">
    <source>
        <dbReference type="PROSITE" id="PS50016"/>
    </source>
</evidence>
<reference evidence="18 19" key="1">
    <citation type="submission" date="2023-03" db="EMBL/GenBank/DDBJ databases">
        <title>High recombination rates correlate with genetic variation in Cardiocondyla obscurior ants.</title>
        <authorList>
            <person name="Errbii M."/>
        </authorList>
    </citation>
    <scope>NUCLEOTIDE SEQUENCE [LARGE SCALE GENOMIC DNA]</scope>
    <source>
        <strain evidence="18">Alpha-2009</strain>
        <tissue evidence="18">Whole body</tissue>
    </source>
</reference>
<dbReference type="SUPFAM" id="SSF88697">
    <property type="entry name" value="PUA domain-like"/>
    <property type="match status" value="1"/>
</dbReference>
<evidence type="ECO:0000313" key="18">
    <source>
        <dbReference type="EMBL" id="KAL0121333.1"/>
    </source>
</evidence>
<dbReference type="InterPro" id="IPR015947">
    <property type="entry name" value="PUA-like_sf"/>
</dbReference>
<evidence type="ECO:0000256" key="8">
    <source>
        <dbReference type="ARBA" id="ARBA00022833"/>
    </source>
</evidence>
<evidence type="ECO:0000256" key="3">
    <source>
        <dbReference type="ARBA" id="ARBA00012483"/>
    </source>
</evidence>
<evidence type="ECO:0000259" key="16">
    <source>
        <dbReference type="PROSITE" id="PS50089"/>
    </source>
</evidence>
<dbReference type="GO" id="GO:0008270">
    <property type="term" value="F:zinc ion binding"/>
    <property type="evidence" value="ECO:0007669"/>
    <property type="project" value="UniProtKB-KW"/>
</dbReference>
<dbReference type="SMART" id="SM00213">
    <property type="entry name" value="UBQ"/>
    <property type="match status" value="1"/>
</dbReference>
<keyword evidence="10 13" id="KW-0539">Nucleus</keyword>
<accession>A0AAW2FZU2</accession>
<dbReference type="InterPro" id="IPR019956">
    <property type="entry name" value="Ubiquitin_dom"/>
</dbReference>
<feature type="domain" description="YDG" evidence="17">
    <location>
        <begin position="383"/>
        <end position="546"/>
    </location>
</feature>
<dbReference type="Gene3D" id="2.30.280.10">
    <property type="entry name" value="SRA-YDG"/>
    <property type="match status" value="1"/>
</dbReference>
<keyword evidence="7" id="KW-0833">Ubl conjugation pathway</keyword>
<feature type="domain" description="RING-type" evidence="16">
    <location>
        <begin position="656"/>
        <end position="695"/>
    </location>
</feature>
<evidence type="ECO:0000256" key="7">
    <source>
        <dbReference type="ARBA" id="ARBA00022786"/>
    </source>
</evidence>
<evidence type="ECO:0000256" key="4">
    <source>
        <dbReference type="ARBA" id="ARBA00022679"/>
    </source>
</evidence>
<dbReference type="InterPro" id="IPR021991">
    <property type="entry name" value="TTD_dom"/>
</dbReference>
<dbReference type="AlphaFoldDB" id="A0AAW2FZU2"/>
<proteinExistence type="predicted"/>
<dbReference type="GO" id="GO:0016567">
    <property type="term" value="P:protein ubiquitination"/>
    <property type="evidence" value="ECO:0007669"/>
    <property type="project" value="TreeGrafter"/>
</dbReference>
<dbReference type="PROSITE" id="PS50089">
    <property type="entry name" value="ZF_RING_2"/>
    <property type="match status" value="2"/>
</dbReference>
<dbReference type="InterPro" id="IPR045134">
    <property type="entry name" value="UHRF1/2-like"/>
</dbReference>
<dbReference type="SMART" id="SM00466">
    <property type="entry name" value="SRA"/>
    <property type="match status" value="1"/>
</dbReference>
<dbReference type="EMBL" id="JADYXP020000006">
    <property type="protein sequence ID" value="KAL0121333.1"/>
    <property type="molecule type" value="Genomic_DNA"/>
</dbReference>
<dbReference type="PROSITE" id="PS50053">
    <property type="entry name" value="UBIQUITIN_2"/>
    <property type="match status" value="1"/>
</dbReference>
<dbReference type="SUPFAM" id="SSF57903">
    <property type="entry name" value="FYVE/PHD zinc finger"/>
    <property type="match status" value="1"/>
</dbReference>
<dbReference type="GO" id="GO:0044027">
    <property type="term" value="P:negative regulation of gene expression via chromosomal CpG island methylation"/>
    <property type="evidence" value="ECO:0007669"/>
    <property type="project" value="TreeGrafter"/>
</dbReference>
<keyword evidence="5" id="KW-0479">Metal-binding</keyword>
<evidence type="ECO:0000313" key="19">
    <source>
        <dbReference type="Proteomes" id="UP001430953"/>
    </source>
</evidence>
<name>A0AAW2FZU2_9HYME</name>
<dbReference type="PANTHER" id="PTHR14140">
    <property type="entry name" value="E3 UBIQUITIN-PROTEIN LIGASE UHRF-RELATED"/>
    <property type="match status" value="1"/>
</dbReference>
<dbReference type="Pfam" id="PF12148">
    <property type="entry name" value="TTD"/>
    <property type="match status" value="1"/>
</dbReference>
<dbReference type="Pfam" id="PF15227">
    <property type="entry name" value="zf-C3HC4_4"/>
    <property type="match status" value="1"/>
</dbReference>
<dbReference type="GO" id="GO:0061630">
    <property type="term" value="F:ubiquitin protein ligase activity"/>
    <property type="evidence" value="ECO:0007669"/>
    <property type="project" value="UniProtKB-EC"/>
</dbReference>
<evidence type="ECO:0000256" key="5">
    <source>
        <dbReference type="ARBA" id="ARBA00022723"/>
    </source>
</evidence>
<evidence type="ECO:0000256" key="10">
    <source>
        <dbReference type="ARBA" id="ARBA00023242"/>
    </source>
</evidence>
<dbReference type="Proteomes" id="UP001430953">
    <property type="component" value="Unassembled WGS sequence"/>
</dbReference>
<evidence type="ECO:0000256" key="9">
    <source>
        <dbReference type="ARBA" id="ARBA00023125"/>
    </source>
</evidence>
<evidence type="ECO:0000256" key="6">
    <source>
        <dbReference type="ARBA" id="ARBA00022771"/>
    </source>
</evidence>
<dbReference type="PROSITE" id="PS00518">
    <property type="entry name" value="ZF_RING_1"/>
    <property type="match status" value="1"/>
</dbReference>
<keyword evidence="8" id="KW-0862">Zinc</keyword>
<evidence type="ECO:0000256" key="13">
    <source>
        <dbReference type="PROSITE-ProRule" id="PRU00358"/>
    </source>
</evidence>
<dbReference type="PROSITE" id="PS50016">
    <property type="entry name" value="ZF_PHD_2"/>
    <property type="match status" value="1"/>
</dbReference>
<keyword evidence="19" id="KW-1185">Reference proteome</keyword>
<feature type="domain" description="PHD-type" evidence="14">
    <location>
        <begin position="281"/>
        <end position="332"/>
    </location>
</feature>
<protein>
    <recommendedName>
        <fullName evidence="3">RING-type E3 ubiquitin transferase</fullName>
        <ecNumber evidence="3">2.3.2.27</ecNumber>
    </recommendedName>
</protein>
<dbReference type="Gene3D" id="2.30.30.140">
    <property type="match status" value="1"/>
</dbReference>
<evidence type="ECO:0000256" key="12">
    <source>
        <dbReference type="PROSITE-ProRule" id="PRU00175"/>
    </source>
</evidence>
<evidence type="ECO:0000256" key="2">
    <source>
        <dbReference type="ARBA" id="ARBA00004906"/>
    </source>
</evidence>
<dbReference type="Gene3D" id="3.30.40.10">
    <property type="entry name" value="Zinc/RING finger domain, C3HC4 (zinc finger)"/>
    <property type="match status" value="1"/>
</dbReference>
<dbReference type="InterPro" id="IPR013083">
    <property type="entry name" value="Znf_RING/FYVE/PHD"/>
</dbReference>
<dbReference type="InterPro" id="IPR017907">
    <property type="entry name" value="Znf_RING_CS"/>
</dbReference>
<sequence length="724" mass="83123">MSIKVRMVDGKKEMTMKITKRTTVVDLKNEVEKQLHVKKELQRLFFSGKQLENGCELDSYNINFDDVVLLMVRMNDKNIEKKITVKDKIEGNINLEEENEKLEEAESLYYKIGDAVDCNNEMTGAWYEVIIKNIFKEEDKIVYKVLWQVDNTISNKVPEANLRPRPRRSLSCEELSIGQKVMVNYNVDEPKQIGLWYDFTICDIKIKRRRHELFGQLHISGGNELNVYKVVKEEVYAIEAPKLLTERTAEDEEFMKSNKKIRPMPPNCDDCRDDPNKECQSCGCAICAGKEEEHTLLICDECDYMYHMKCLSPPLLEVPQETHWYCPECKNDENEIVKAGDKPKENRRRRLMITSKKTRNWGNGMACARRNTICTIVPENHIGPIPGVDVGTTWEYRTGVSEAGVHRPSVAGIHGRSKECAFSIVFSGGYEGDYDNGDEFIYSGSGGRDLEGNKRTNVQSKDQELKGLNLALARNCYADINEITGAQASDWRKGIPVRVVRNYKLKKSSKFAPANGNRYDGIYKVVRYYPDTNSDGYIMWKYVLRRDDPTPAPWTKEGKKRIASLGLNTLENEDKDVDTKKTNEIKTRKRRYIDNEENNVEITSSKKIKYAFELEKELKTLIEDDKVNAKLWADCKATLIDGKPAFLKCVSNRFKCPCCLALLYKPVTIPCGHNICLKCLQKSFASEFYFCPTCRHSLDKAYDIKINKILSSALLLIYPGYQGE</sequence>
<evidence type="ECO:0000259" key="17">
    <source>
        <dbReference type="PROSITE" id="PS51015"/>
    </source>
</evidence>
<feature type="domain" description="Ubiquitin-like" evidence="15">
    <location>
        <begin position="1"/>
        <end position="77"/>
    </location>
</feature>
<dbReference type="Gene3D" id="3.10.20.90">
    <property type="entry name" value="Phosphatidylinositol 3-kinase Catalytic Subunit, Chain A, domain 1"/>
    <property type="match status" value="1"/>
</dbReference>
<evidence type="ECO:0000256" key="11">
    <source>
        <dbReference type="ARBA" id="ARBA00023306"/>
    </source>
</evidence>
<dbReference type="InterPro" id="IPR029071">
    <property type="entry name" value="Ubiquitin-like_domsf"/>
</dbReference>
<dbReference type="Gene3D" id="2.30.30.1150">
    <property type="match status" value="1"/>
</dbReference>
<dbReference type="PANTHER" id="PTHR14140:SF45">
    <property type="entry name" value="RING-TYPE E3 UBIQUITIN TRANSFERASE"/>
    <property type="match status" value="1"/>
</dbReference>